<name>A0ABW1GID4_9ACTN</name>
<reference evidence="4" key="1">
    <citation type="journal article" date="2019" name="Int. J. Syst. Evol. Microbiol.">
        <title>The Global Catalogue of Microorganisms (GCM) 10K type strain sequencing project: providing services to taxonomists for standard genome sequencing and annotation.</title>
        <authorList>
            <consortium name="The Broad Institute Genomics Platform"/>
            <consortium name="The Broad Institute Genome Sequencing Center for Infectious Disease"/>
            <person name="Wu L."/>
            <person name="Ma J."/>
        </authorList>
    </citation>
    <scope>NUCLEOTIDE SEQUENCE [LARGE SCALE GENOMIC DNA]</scope>
    <source>
        <strain evidence="4">JCM 4147</strain>
    </source>
</reference>
<dbReference type="Proteomes" id="UP001596200">
    <property type="component" value="Unassembled WGS sequence"/>
</dbReference>
<comment type="similarity">
    <text evidence="1">Belongs to the CdaR family.</text>
</comment>
<gene>
    <name evidence="3" type="ORF">ACFP1B_06445</name>
</gene>
<dbReference type="PANTHER" id="PTHR33744">
    <property type="entry name" value="CARBOHYDRATE DIACID REGULATOR"/>
    <property type="match status" value="1"/>
</dbReference>
<dbReference type="InterPro" id="IPR041522">
    <property type="entry name" value="CdaR_GGDEF"/>
</dbReference>
<feature type="domain" description="GAF" evidence="2">
    <location>
        <begin position="69"/>
        <end position="220"/>
    </location>
</feature>
<evidence type="ECO:0000259" key="2">
    <source>
        <dbReference type="SMART" id="SM00065"/>
    </source>
</evidence>
<keyword evidence="4" id="KW-1185">Reference proteome</keyword>
<accession>A0ABW1GID4</accession>
<dbReference type="Pfam" id="PF17853">
    <property type="entry name" value="GGDEF_2"/>
    <property type="match status" value="1"/>
</dbReference>
<evidence type="ECO:0000256" key="1">
    <source>
        <dbReference type="ARBA" id="ARBA00006754"/>
    </source>
</evidence>
<dbReference type="Gene3D" id="3.30.450.40">
    <property type="match status" value="1"/>
</dbReference>
<dbReference type="SUPFAM" id="SSF55781">
    <property type="entry name" value="GAF domain-like"/>
    <property type="match status" value="1"/>
</dbReference>
<dbReference type="InterPro" id="IPR042070">
    <property type="entry name" value="PucR_C-HTH_sf"/>
</dbReference>
<dbReference type="PANTHER" id="PTHR33744:SF1">
    <property type="entry name" value="DNA-BINDING TRANSCRIPTIONAL ACTIVATOR ADER"/>
    <property type="match status" value="1"/>
</dbReference>
<dbReference type="Pfam" id="PF01590">
    <property type="entry name" value="GAF"/>
    <property type="match status" value="1"/>
</dbReference>
<comment type="caution">
    <text evidence="3">The sequence shown here is derived from an EMBL/GenBank/DDBJ whole genome shotgun (WGS) entry which is preliminary data.</text>
</comment>
<evidence type="ECO:0000313" key="4">
    <source>
        <dbReference type="Proteomes" id="UP001596200"/>
    </source>
</evidence>
<dbReference type="InterPro" id="IPR003018">
    <property type="entry name" value="GAF"/>
</dbReference>
<sequence>MTTKPETTGALLRLLREEADEGEFRAVAAAPRLVDDALEIRARLAAHRRREAALAALYETAGDLASLRDLEDVLQAIVSRARTLVGTDVAYLLLSDPEEGDTYVRVTDGITTDGFKTGRLAAGTGLGGLVAATAVPYHTADYPNDARFEHTAYVDGVIGAEGLVAIQGVPLKFGDQVYGVLFAANRRVRPFSPDEVDLLISLANHAALAIENATLFEEVRKTAAVHERLTAVALDGGGPAGLASALADVLRGSVLVLDAQDRPLASAGEAPPEPSGLVREMVQARTGRGSAARGTVCVTPIVAADEHLGTLLLVRAGLDASDIHALERAAQAAALMLLGERTVAEAEHRLRGEILDDLLGAPHRDPEGLRRRAALVGLDLERDHVVLVARGGDTTRRRRVTELAGGHATRLGGIAGEYGGNTVVVLPAAEEPGAAARTLAALLTEAIGHPVTVGAEPAAPGAAALVEAHRDAARCLDVLVALDRSGEGACRDDLGLHGILLGAAARDELDRFVRRTIGPLVRYDETRGSDLVRTAVTYFACDGNLSHTATALYVHVNTLYQRIDRISALLGTRWRHGDHALQVHLALTMWRTAGRGL</sequence>
<organism evidence="3 4">
    <name type="scientific">Streptomyces pulveraceus</name>
    <dbReference type="NCBI Taxonomy" id="68258"/>
    <lineage>
        <taxon>Bacteria</taxon>
        <taxon>Bacillati</taxon>
        <taxon>Actinomycetota</taxon>
        <taxon>Actinomycetes</taxon>
        <taxon>Kitasatosporales</taxon>
        <taxon>Streptomycetaceae</taxon>
        <taxon>Streptomyces</taxon>
    </lineage>
</organism>
<dbReference type="InterPro" id="IPR051448">
    <property type="entry name" value="CdaR-like_regulators"/>
</dbReference>
<dbReference type="SMART" id="SM00065">
    <property type="entry name" value="GAF"/>
    <property type="match status" value="1"/>
</dbReference>
<dbReference type="Gene3D" id="1.10.10.2840">
    <property type="entry name" value="PucR C-terminal helix-turn-helix domain"/>
    <property type="match status" value="1"/>
</dbReference>
<protein>
    <submittedName>
        <fullName evidence="3">Helix-turn-helix domain-containing protein</fullName>
    </submittedName>
</protein>
<dbReference type="Pfam" id="PF13556">
    <property type="entry name" value="HTH_30"/>
    <property type="match status" value="1"/>
</dbReference>
<dbReference type="RefSeq" id="WP_344510844.1">
    <property type="nucleotide sequence ID" value="NZ_BAAATU010000018.1"/>
</dbReference>
<dbReference type="EMBL" id="JBHSPU010000006">
    <property type="protein sequence ID" value="MFC5913069.1"/>
    <property type="molecule type" value="Genomic_DNA"/>
</dbReference>
<proteinExistence type="inferred from homology"/>
<evidence type="ECO:0000313" key="3">
    <source>
        <dbReference type="EMBL" id="MFC5913069.1"/>
    </source>
</evidence>
<dbReference type="InterPro" id="IPR025736">
    <property type="entry name" value="PucR_C-HTH_dom"/>
</dbReference>
<dbReference type="InterPro" id="IPR029016">
    <property type="entry name" value="GAF-like_dom_sf"/>
</dbReference>